<dbReference type="GO" id="GO:0006355">
    <property type="term" value="P:regulation of DNA-templated transcription"/>
    <property type="evidence" value="ECO:0007669"/>
    <property type="project" value="InterPro"/>
</dbReference>
<dbReference type="GO" id="GO:0006351">
    <property type="term" value="P:DNA-templated transcription"/>
    <property type="evidence" value="ECO:0007669"/>
    <property type="project" value="TreeGrafter"/>
</dbReference>
<dbReference type="InterPro" id="IPR007337">
    <property type="entry name" value="RelB/DinJ"/>
</dbReference>
<dbReference type="Gene3D" id="1.10.1220.10">
    <property type="entry name" value="Met repressor-like"/>
    <property type="match status" value="1"/>
</dbReference>
<protein>
    <submittedName>
        <fullName evidence="3">RelB antitoxin</fullName>
    </submittedName>
</protein>
<organism evidence="3 4">
    <name type="scientific">Nitrospira defluvii</name>
    <dbReference type="NCBI Taxonomy" id="330214"/>
    <lineage>
        <taxon>Bacteria</taxon>
        <taxon>Pseudomonadati</taxon>
        <taxon>Nitrospirota</taxon>
        <taxon>Nitrospiria</taxon>
        <taxon>Nitrospirales</taxon>
        <taxon>Nitrospiraceae</taxon>
        <taxon>Nitrospira</taxon>
    </lineage>
</organism>
<proteinExistence type="inferred from homology"/>
<evidence type="ECO:0000313" key="4">
    <source>
        <dbReference type="Proteomes" id="UP000001660"/>
    </source>
</evidence>
<dbReference type="Pfam" id="PF04221">
    <property type="entry name" value="RelB"/>
    <property type="match status" value="1"/>
</dbReference>
<name>D8PAH3_9BACT</name>
<evidence type="ECO:0000256" key="2">
    <source>
        <dbReference type="ARBA" id="ARBA00022649"/>
    </source>
</evidence>
<gene>
    <name evidence="3" type="primary">relB2</name>
    <name evidence="3" type="ORF">NIDE0457</name>
</gene>
<dbReference type="NCBIfam" id="TIGR02384">
    <property type="entry name" value="RelB_DinJ"/>
    <property type="match status" value="1"/>
</dbReference>
<dbReference type="AlphaFoldDB" id="D8PAH3"/>
<reference evidence="3 4" key="1">
    <citation type="journal article" date="2010" name="Proc. Natl. Acad. Sci. U.S.A.">
        <title>A Nitrospira metagenome illuminates the physiology and evolution of globally important nitrite-oxidizing bacteria.</title>
        <authorList>
            <person name="Lucker S."/>
            <person name="Wagner M."/>
            <person name="Maixner F."/>
            <person name="Pelletier E."/>
            <person name="Koch H."/>
            <person name="Vacherie B."/>
            <person name="Rattei T."/>
            <person name="Sinninghe Damste J."/>
            <person name="Spieck E."/>
            <person name="Le Paslier D."/>
            <person name="Daims H."/>
        </authorList>
    </citation>
    <scope>NUCLEOTIDE SEQUENCE [LARGE SCALE GENOMIC DNA]</scope>
</reference>
<dbReference type="KEGG" id="nde:NIDE0457"/>
<comment type="similarity">
    <text evidence="1">Belongs to the RelB/DinJ antitoxin family.</text>
</comment>
<dbReference type="InterPro" id="IPR026262">
    <property type="entry name" value="DinJ"/>
</dbReference>
<evidence type="ECO:0000256" key="1">
    <source>
        <dbReference type="ARBA" id="ARBA00010562"/>
    </source>
</evidence>
<dbReference type="PANTHER" id="PTHR38781:SF1">
    <property type="entry name" value="ANTITOXIN DINJ-RELATED"/>
    <property type="match status" value="1"/>
</dbReference>
<evidence type="ECO:0000313" key="3">
    <source>
        <dbReference type="EMBL" id="CBK40232.1"/>
    </source>
</evidence>
<dbReference type="PIRSF" id="PIRSF003108">
    <property type="entry name" value="DinJ"/>
    <property type="match status" value="1"/>
</dbReference>
<dbReference type="Proteomes" id="UP000001660">
    <property type="component" value="Chromosome"/>
</dbReference>
<dbReference type="GO" id="GO:0044010">
    <property type="term" value="P:single-species biofilm formation"/>
    <property type="evidence" value="ECO:0007669"/>
    <property type="project" value="InterPro"/>
</dbReference>
<dbReference type="HOGENOM" id="CLU_154558_12_1_0"/>
<dbReference type="OrthoDB" id="9799097at2"/>
<dbReference type="GO" id="GO:0015643">
    <property type="term" value="F:toxic substance binding"/>
    <property type="evidence" value="ECO:0007669"/>
    <property type="project" value="InterPro"/>
</dbReference>
<dbReference type="STRING" id="330214.NIDE0457"/>
<keyword evidence="4" id="KW-1185">Reference proteome</keyword>
<accession>D8PAH3</accession>
<dbReference type="InterPro" id="IPR013321">
    <property type="entry name" value="Arc_rbn_hlx_hlx"/>
</dbReference>
<dbReference type="GO" id="GO:0000987">
    <property type="term" value="F:cis-regulatory region sequence-specific DNA binding"/>
    <property type="evidence" value="ECO:0007669"/>
    <property type="project" value="InterPro"/>
</dbReference>
<keyword evidence="2" id="KW-1277">Toxin-antitoxin system</keyword>
<dbReference type="EMBL" id="FP929003">
    <property type="protein sequence ID" value="CBK40232.1"/>
    <property type="molecule type" value="Genomic_DNA"/>
</dbReference>
<sequence>MSDRINARIDIGLKKRAVKIFDRLGITEAEAIRLFYAQVELHQGIPFPLTIPNATTIAAFDETNKPEKLPSFKTFRALRNQTGV</sequence>
<dbReference type="eggNOG" id="COG3077">
    <property type="taxonomic scope" value="Bacteria"/>
</dbReference>
<dbReference type="PANTHER" id="PTHR38781">
    <property type="entry name" value="ANTITOXIN DINJ-RELATED"/>
    <property type="match status" value="1"/>
</dbReference>